<keyword evidence="4 10" id="KW-0812">Transmembrane</keyword>
<reference evidence="11" key="1">
    <citation type="submission" date="2022-01" db="EMBL/GenBank/DDBJ databases">
        <authorList>
            <person name="King R."/>
        </authorList>
    </citation>
    <scope>NUCLEOTIDE SEQUENCE</scope>
</reference>
<feature type="transmembrane region" description="Helical" evidence="10">
    <location>
        <begin position="34"/>
        <end position="51"/>
    </location>
</feature>
<dbReference type="GO" id="GO:0005886">
    <property type="term" value="C:plasma membrane"/>
    <property type="evidence" value="ECO:0007669"/>
    <property type="project" value="UniProtKB-SubCell"/>
</dbReference>
<dbReference type="Proteomes" id="UP001153620">
    <property type="component" value="Chromosome 3"/>
</dbReference>
<evidence type="ECO:0000256" key="7">
    <source>
        <dbReference type="ARBA" id="ARBA00023136"/>
    </source>
</evidence>
<keyword evidence="5" id="KW-0552">Olfaction</keyword>
<evidence type="ECO:0000256" key="10">
    <source>
        <dbReference type="SAM" id="Phobius"/>
    </source>
</evidence>
<evidence type="ECO:0000256" key="3">
    <source>
        <dbReference type="ARBA" id="ARBA00022606"/>
    </source>
</evidence>
<evidence type="ECO:0000256" key="9">
    <source>
        <dbReference type="ARBA" id="ARBA00023224"/>
    </source>
</evidence>
<keyword evidence="3" id="KW-0716">Sensory transduction</keyword>
<keyword evidence="8" id="KW-0675">Receptor</keyword>
<evidence type="ECO:0000256" key="6">
    <source>
        <dbReference type="ARBA" id="ARBA00022989"/>
    </source>
</evidence>
<accession>A0A9N9S526</accession>
<sequence length="338" mass="39062">MLLYNVATFLFVFIALNINHLSDDFECVMLSGIIILYAIKSISVWANQDIIRNLKSRLRKAHLTSQSSIYLTNDSRIYLISEKISTRLLTIANFGFSLNAIFTNLTSDSPERVLVYKIYIPFNYQTIVPFISTMIWQMVISFYCCLYEICTSGLLHGFVMILASEFQLIGDSLRSFDYTKGIGDLKPIIQKYQNLIEIAKELESSFSFSNFATFIGSMILICFTILEIFTNQHQLIRNLVFLIFLVIMANQMFFLCYYCQKLETASKSVAENLMKSNWNELKNPNIRMAIHFSLMRAQKPIKLTAAKFADINLETFKNIMKELTEFINKSPQLFLNCQ</sequence>
<proteinExistence type="predicted"/>
<dbReference type="AlphaFoldDB" id="A0A9N9S526"/>
<dbReference type="GO" id="GO:0005549">
    <property type="term" value="F:odorant binding"/>
    <property type="evidence" value="ECO:0007669"/>
    <property type="project" value="InterPro"/>
</dbReference>
<feature type="transmembrane region" description="Helical" evidence="10">
    <location>
        <begin position="235"/>
        <end position="258"/>
    </location>
</feature>
<dbReference type="GO" id="GO:0007165">
    <property type="term" value="P:signal transduction"/>
    <property type="evidence" value="ECO:0007669"/>
    <property type="project" value="UniProtKB-KW"/>
</dbReference>
<feature type="transmembrane region" description="Helical" evidence="10">
    <location>
        <begin position="88"/>
        <end position="107"/>
    </location>
</feature>
<keyword evidence="7 10" id="KW-0472">Membrane</keyword>
<comment type="subcellular location">
    <subcellularLocation>
        <location evidence="1">Cell membrane</location>
        <topology evidence="1">Multi-pass membrane protein</topology>
    </subcellularLocation>
</comment>
<gene>
    <name evidence="11" type="ORF">CHIRRI_LOCUS11200</name>
</gene>
<dbReference type="InterPro" id="IPR004117">
    <property type="entry name" value="7tm6_olfct_rcpt"/>
</dbReference>
<reference evidence="11" key="2">
    <citation type="submission" date="2022-10" db="EMBL/GenBank/DDBJ databases">
        <authorList>
            <consortium name="ENA_rothamsted_submissions"/>
            <consortium name="culmorum"/>
            <person name="King R."/>
        </authorList>
    </citation>
    <scope>NUCLEOTIDE SEQUENCE</scope>
</reference>
<evidence type="ECO:0008006" key="13">
    <source>
        <dbReference type="Google" id="ProtNLM"/>
    </source>
</evidence>
<keyword evidence="2" id="KW-1003">Cell membrane</keyword>
<evidence type="ECO:0000256" key="5">
    <source>
        <dbReference type="ARBA" id="ARBA00022725"/>
    </source>
</evidence>
<dbReference type="PANTHER" id="PTHR21137">
    <property type="entry name" value="ODORANT RECEPTOR"/>
    <property type="match status" value="1"/>
</dbReference>
<dbReference type="GO" id="GO:0004984">
    <property type="term" value="F:olfactory receptor activity"/>
    <property type="evidence" value="ECO:0007669"/>
    <property type="project" value="InterPro"/>
</dbReference>
<dbReference type="PANTHER" id="PTHR21137:SF35">
    <property type="entry name" value="ODORANT RECEPTOR 19A-RELATED"/>
    <property type="match status" value="1"/>
</dbReference>
<feature type="transmembrane region" description="Helical" evidence="10">
    <location>
        <begin position="127"/>
        <end position="150"/>
    </location>
</feature>
<dbReference type="EMBL" id="OU895879">
    <property type="protein sequence ID" value="CAG9808358.1"/>
    <property type="molecule type" value="Genomic_DNA"/>
</dbReference>
<protein>
    <recommendedName>
        <fullName evidence="13">Odorant receptor</fullName>
    </recommendedName>
</protein>
<keyword evidence="12" id="KW-1185">Reference proteome</keyword>
<organism evidence="11 12">
    <name type="scientific">Chironomus riparius</name>
    <dbReference type="NCBI Taxonomy" id="315576"/>
    <lineage>
        <taxon>Eukaryota</taxon>
        <taxon>Metazoa</taxon>
        <taxon>Ecdysozoa</taxon>
        <taxon>Arthropoda</taxon>
        <taxon>Hexapoda</taxon>
        <taxon>Insecta</taxon>
        <taxon>Pterygota</taxon>
        <taxon>Neoptera</taxon>
        <taxon>Endopterygota</taxon>
        <taxon>Diptera</taxon>
        <taxon>Nematocera</taxon>
        <taxon>Chironomoidea</taxon>
        <taxon>Chironomidae</taxon>
        <taxon>Chironominae</taxon>
        <taxon>Chironomus</taxon>
    </lineage>
</organism>
<evidence type="ECO:0000256" key="8">
    <source>
        <dbReference type="ARBA" id="ARBA00023170"/>
    </source>
</evidence>
<dbReference type="Pfam" id="PF02949">
    <property type="entry name" value="7tm_6"/>
    <property type="match status" value="1"/>
</dbReference>
<evidence type="ECO:0000256" key="2">
    <source>
        <dbReference type="ARBA" id="ARBA00022475"/>
    </source>
</evidence>
<evidence type="ECO:0000313" key="12">
    <source>
        <dbReference type="Proteomes" id="UP001153620"/>
    </source>
</evidence>
<feature type="transmembrane region" description="Helical" evidence="10">
    <location>
        <begin position="208"/>
        <end position="229"/>
    </location>
</feature>
<evidence type="ECO:0000256" key="1">
    <source>
        <dbReference type="ARBA" id="ARBA00004651"/>
    </source>
</evidence>
<dbReference type="OrthoDB" id="6617147at2759"/>
<keyword evidence="6 10" id="KW-1133">Transmembrane helix</keyword>
<name>A0A9N9S526_9DIPT</name>
<evidence type="ECO:0000256" key="4">
    <source>
        <dbReference type="ARBA" id="ARBA00022692"/>
    </source>
</evidence>
<keyword evidence="9" id="KW-0807">Transducer</keyword>
<evidence type="ECO:0000313" key="11">
    <source>
        <dbReference type="EMBL" id="CAG9808358.1"/>
    </source>
</evidence>